<evidence type="ECO:0000256" key="1">
    <source>
        <dbReference type="SAM" id="MobiDB-lite"/>
    </source>
</evidence>
<sequence length="307" mass="35750">MTSNIPLDASFPDAKATEIFEFLIREVQSYVHLHLSNAQLDPDKLDKLPTYFTNHLEFYGYIWLRSGHPRRFVLENILWRFLDASIFSKYVFGADIDWDQKLRELESTMARHEQKETVAAWRAFTVGMLYRNPDSHDTRLKSLQDLVDSFDEMVYPLCGEPSEERQRALLQIAMTAAEIHFVFRKQQVLYELTFLESYTHTTCDLFDPELMFERTDYDKIPGENMATLIENEFRDATNRQIIGKNRETQKRRQQASEVGMSPLQQDDQQMVPGRKNKVALFVTPALRKMDLKGTVTVLSKAGVMVGF</sequence>
<protein>
    <submittedName>
        <fullName evidence="2">Uncharacterized protein</fullName>
    </submittedName>
</protein>
<dbReference type="EMBL" id="HF935545">
    <property type="protein sequence ID" value="CCX10491.1"/>
    <property type="molecule type" value="Genomic_DNA"/>
</dbReference>
<accession>U4L2F9</accession>
<dbReference type="Proteomes" id="UP000018144">
    <property type="component" value="Unassembled WGS sequence"/>
</dbReference>
<name>U4L2F9_PYROM</name>
<keyword evidence="3" id="KW-1185">Reference proteome</keyword>
<reference evidence="2 3" key="1">
    <citation type="journal article" date="2013" name="PLoS Genet.">
        <title>The genome and development-dependent transcriptomes of Pyronema confluens: a window into fungal evolution.</title>
        <authorList>
            <person name="Traeger S."/>
            <person name="Altegoer F."/>
            <person name="Freitag M."/>
            <person name="Gabaldon T."/>
            <person name="Kempken F."/>
            <person name="Kumar A."/>
            <person name="Marcet-Houben M."/>
            <person name="Poggeler S."/>
            <person name="Stajich J.E."/>
            <person name="Nowrousian M."/>
        </authorList>
    </citation>
    <scope>NUCLEOTIDE SEQUENCE [LARGE SCALE GENOMIC DNA]</scope>
    <source>
        <strain evidence="3">CBS 100304</strain>
        <tissue evidence="2">Vegetative mycelium</tissue>
    </source>
</reference>
<dbReference type="AlphaFoldDB" id="U4L2F9"/>
<organism evidence="2 3">
    <name type="scientific">Pyronema omphalodes (strain CBS 100304)</name>
    <name type="common">Pyronema confluens</name>
    <dbReference type="NCBI Taxonomy" id="1076935"/>
    <lineage>
        <taxon>Eukaryota</taxon>
        <taxon>Fungi</taxon>
        <taxon>Dikarya</taxon>
        <taxon>Ascomycota</taxon>
        <taxon>Pezizomycotina</taxon>
        <taxon>Pezizomycetes</taxon>
        <taxon>Pezizales</taxon>
        <taxon>Pyronemataceae</taxon>
        <taxon>Pyronema</taxon>
    </lineage>
</organism>
<evidence type="ECO:0000313" key="2">
    <source>
        <dbReference type="EMBL" id="CCX10491.1"/>
    </source>
</evidence>
<evidence type="ECO:0000313" key="3">
    <source>
        <dbReference type="Proteomes" id="UP000018144"/>
    </source>
</evidence>
<proteinExistence type="predicted"/>
<feature type="region of interest" description="Disordered" evidence="1">
    <location>
        <begin position="241"/>
        <end position="269"/>
    </location>
</feature>
<gene>
    <name evidence="2" type="ORF">PCON_10085</name>
</gene>
<dbReference type="OrthoDB" id="5328813at2759"/>